<dbReference type="GO" id="GO:0071038">
    <property type="term" value="P:TRAMP-dependent tRNA surveillance pathway"/>
    <property type="evidence" value="ECO:0007669"/>
    <property type="project" value="TreeGrafter"/>
</dbReference>
<dbReference type="FunFam" id="3.30.420.10:FF:000059">
    <property type="entry name" value="Exosome complex exonuclease Rrp6"/>
    <property type="match status" value="1"/>
</dbReference>
<evidence type="ECO:0000256" key="5">
    <source>
        <dbReference type="ARBA" id="ARBA00022835"/>
    </source>
</evidence>
<dbReference type="GO" id="GO:0071036">
    <property type="term" value="P:nuclear polyadenylation-dependent snoRNA catabolic process"/>
    <property type="evidence" value="ECO:0007669"/>
    <property type="project" value="TreeGrafter"/>
</dbReference>
<dbReference type="SMART" id="SM00341">
    <property type="entry name" value="HRDC"/>
    <property type="match status" value="1"/>
</dbReference>
<feature type="compositionally biased region" description="Acidic residues" evidence="9">
    <location>
        <begin position="77"/>
        <end position="86"/>
    </location>
</feature>
<feature type="region of interest" description="Disordered" evidence="9">
    <location>
        <begin position="128"/>
        <end position="189"/>
    </location>
</feature>
<dbReference type="OMA" id="YAQWQLE"/>
<sequence>MAMDGVASRTFVDALYRKVLLSVKASNAIPSEDDDFHYHSKFSKPFAAHVAASGAKLEELVWQLTAVDKKKDAAQNGDDDDDDEEGESKKALFDGPEPKSSITDFVDALLDDASKQLELFQRGPATASAATGLRPLENKPLSFEKSAKDPKDTKTERENQMIANASSSSSSSGRRGMAKPQDSFDERIDNSDAPFVSKLREKVHVLPSVAGDAMAGGDENEDEEDALQRQHPYYPEIKALKYADWQVAASSDPYKKIPIEEASYLWVNSDETLLAMMTSLRNPETSVVAIDLEHHSYRSYLGIVCLMQISTATEDFLVDTLALRGKLQVLNDVFCDPAKVKVLHGSDMDILWLQRDLGLYIVNLFDTGQAARLLQYPRFSLAYLLKRHCGIDADKQYQLADWRIRPLEKNMIKYAREDTRYLLYIYDQLKRELLEDRNDTTRSSALFETLQNSNKICLQVYVKPTVTEDDCFGLGEKLKGTVGLATLTELQQRVFSALYFWRDRIARLEDESHAYVLPNHALMKITKFLPTKSEQLFRTCNPVPPLVRKHAHELTTLISTEKVALAVETAKAAATGAKEAKTATAVPQKGKKTTFRDVEEDIVIESSASAGDQVGSAYAGWPSGKRKAAAFLNGTTDAMRGLSMSFGAKDAEEDDAMDGRAELEKVNALVAQTMFVVSENDHSDAPVLPVVSEDVVVVEEAPRDAIPQSIAEKYQMSNRAKRRKLPADTSSAEAAKDKADAFLKETIGGATSDFQAFDYSAASAQVAGATFNLGDATKATESSKHGGKKKRGMKQPMAGGYNPFVAVRNGDAAPDELQAGKKVIKKMHHMPRSATFR</sequence>
<dbReference type="Gene3D" id="3.30.420.10">
    <property type="entry name" value="Ribonuclease H-like superfamily/Ribonuclease H"/>
    <property type="match status" value="1"/>
</dbReference>
<feature type="region of interest" description="Disordered" evidence="9">
    <location>
        <begin position="70"/>
        <end position="100"/>
    </location>
</feature>
<evidence type="ECO:0000256" key="9">
    <source>
        <dbReference type="SAM" id="MobiDB-lite"/>
    </source>
</evidence>
<evidence type="ECO:0000256" key="3">
    <source>
        <dbReference type="ARBA" id="ARBA00022722"/>
    </source>
</evidence>
<dbReference type="Pfam" id="PF01612">
    <property type="entry name" value="DNA_pol_A_exo1"/>
    <property type="match status" value="1"/>
</dbReference>
<dbReference type="EMBL" id="GL376613">
    <property type="status" value="NOT_ANNOTATED_CDS"/>
    <property type="molecule type" value="Genomic_DNA"/>
</dbReference>
<dbReference type="GO" id="GO:0071039">
    <property type="term" value="P:nuclear polyadenylation-dependent CUT catabolic process"/>
    <property type="evidence" value="ECO:0007669"/>
    <property type="project" value="TreeGrafter"/>
</dbReference>
<dbReference type="SUPFAM" id="SSF53098">
    <property type="entry name" value="Ribonuclease H-like"/>
    <property type="match status" value="1"/>
</dbReference>
<protein>
    <recommendedName>
        <fullName evidence="10">HRDC domain-containing protein</fullName>
    </recommendedName>
</protein>
<dbReference type="GO" id="GO:0000176">
    <property type="term" value="C:nuclear exosome (RNase complex)"/>
    <property type="evidence" value="ECO:0007669"/>
    <property type="project" value="TreeGrafter"/>
</dbReference>
<dbReference type="FunFam" id="1.10.150.80:FF:000001">
    <property type="entry name" value="Putative exosome component 10"/>
    <property type="match status" value="1"/>
</dbReference>
<dbReference type="GO" id="GO:0000467">
    <property type="term" value="P:exonucleolytic trimming to generate mature 3'-end of 5.8S rRNA from tricistronic rRNA transcript (SSU-rRNA, 5.8S rRNA, LSU-rRNA)"/>
    <property type="evidence" value="ECO:0007669"/>
    <property type="project" value="InterPro"/>
</dbReference>
<dbReference type="AlphaFoldDB" id="K3WUA1"/>
<dbReference type="GO" id="GO:0000166">
    <property type="term" value="F:nucleotide binding"/>
    <property type="evidence" value="ECO:0007669"/>
    <property type="project" value="InterPro"/>
</dbReference>
<accession>K3WUA1</accession>
<dbReference type="GO" id="GO:0005730">
    <property type="term" value="C:nucleolus"/>
    <property type="evidence" value="ECO:0007669"/>
    <property type="project" value="TreeGrafter"/>
</dbReference>
<reference evidence="12" key="1">
    <citation type="journal article" date="2010" name="Genome Biol.">
        <title>Genome sequence of the necrotrophic plant pathogen Pythium ultimum reveals original pathogenicity mechanisms and effector repertoire.</title>
        <authorList>
            <person name="Levesque C.A."/>
            <person name="Brouwer H."/>
            <person name="Cano L."/>
            <person name="Hamilton J.P."/>
            <person name="Holt C."/>
            <person name="Huitema E."/>
            <person name="Raffaele S."/>
            <person name="Robideau G.P."/>
            <person name="Thines M."/>
            <person name="Win J."/>
            <person name="Zerillo M.M."/>
            <person name="Beakes G.W."/>
            <person name="Boore J.L."/>
            <person name="Busam D."/>
            <person name="Dumas B."/>
            <person name="Ferriera S."/>
            <person name="Fuerstenberg S.I."/>
            <person name="Gachon C.M."/>
            <person name="Gaulin E."/>
            <person name="Govers F."/>
            <person name="Grenville-Briggs L."/>
            <person name="Horner N."/>
            <person name="Hostetler J."/>
            <person name="Jiang R.H."/>
            <person name="Johnson J."/>
            <person name="Krajaejun T."/>
            <person name="Lin H."/>
            <person name="Meijer H.J."/>
            <person name="Moore B."/>
            <person name="Morris P."/>
            <person name="Phuntmart V."/>
            <person name="Puiu D."/>
            <person name="Shetty J."/>
            <person name="Stajich J.E."/>
            <person name="Tripathy S."/>
            <person name="Wawra S."/>
            <person name="van West P."/>
            <person name="Whitty B.R."/>
            <person name="Coutinho P.M."/>
            <person name="Henrissat B."/>
            <person name="Martin F."/>
            <person name="Thomas P.D."/>
            <person name="Tyler B.M."/>
            <person name="De Vries R.P."/>
            <person name="Kamoun S."/>
            <person name="Yandell M."/>
            <person name="Tisserat N."/>
            <person name="Buell C.R."/>
        </authorList>
    </citation>
    <scope>NUCLEOTIDE SEQUENCE</scope>
    <source>
        <strain evidence="12">DAOM:BR144</strain>
    </source>
</reference>
<dbReference type="InterPro" id="IPR010997">
    <property type="entry name" value="HRDC-like_sf"/>
</dbReference>
<dbReference type="Pfam" id="PF00570">
    <property type="entry name" value="HRDC"/>
    <property type="match status" value="1"/>
</dbReference>
<dbReference type="InParanoid" id="K3WUA1"/>
<dbReference type="InterPro" id="IPR045092">
    <property type="entry name" value="Rrp6-like"/>
</dbReference>
<feature type="domain" description="HRDC" evidence="10">
    <location>
        <begin position="488"/>
        <end position="568"/>
    </location>
</feature>
<organism evidence="11 12">
    <name type="scientific">Globisporangium ultimum (strain ATCC 200006 / CBS 805.95 / DAOM BR144)</name>
    <name type="common">Pythium ultimum</name>
    <dbReference type="NCBI Taxonomy" id="431595"/>
    <lineage>
        <taxon>Eukaryota</taxon>
        <taxon>Sar</taxon>
        <taxon>Stramenopiles</taxon>
        <taxon>Oomycota</taxon>
        <taxon>Peronosporomycetes</taxon>
        <taxon>Pythiales</taxon>
        <taxon>Pythiaceae</taxon>
        <taxon>Globisporangium</taxon>
    </lineage>
</organism>
<dbReference type="STRING" id="431595.K3WUA1"/>
<dbReference type="GO" id="GO:0071051">
    <property type="term" value="P:poly(A)-dependent snoRNA 3'-end processing"/>
    <property type="evidence" value="ECO:0007669"/>
    <property type="project" value="TreeGrafter"/>
</dbReference>
<keyword evidence="3" id="KW-0540">Nuclease</keyword>
<dbReference type="eggNOG" id="KOG2206">
    <property type="taxonomic scope" value="Eukaryota"/>
</dbReference>
<dbReference type="GO" id="GO:0003727">
    <property type="term" value="F:single-stranded RNA binding"/>
    <property type="evidence" value="ECO:0007669"/>
    <property type="project" value="TreeGrafter"/>
</dbReference>
<dbReference type="SUPFAM" id="SSF47819">
    <property type="entry name" value="HRDC-like"/>
    <property type="match status" value="1"/>
</dbReference>
<feature type="compositionally biased region" description="Basic and acidic residues" evidence="9">
    <location>
        <begin position="145"/>
        <end position="159"/>
    </location>
</feature>
<proteinExistence type="inferred from homology"/>
<reference evidence="11" key="3">
    <citation type="submission" date="2015-02" db="UniProtKB">
        <authorList>
            <consortium name="EnsemblProtists"/>
        </authorList>
    </citation>
    <scope>IDENTIFICATION</scope>
    <source>
        <strain evidence="11">DAOM BR144</strain>
    </source>
</reference>
<evidence type="ECO:0000259" key="10">
    <source>
        <dbReference type="PROSITE" id="PS50967"/>
    </source>
</evidence>
<dbReference type="CDD" id="cd06147">
    <property type="entry name" value="Rrp6p_like_exo"/>
    <property type="match status" value="1"/>
</dbReference>
<dbReference type="GO" id="GO:0000175">
    <property type="term" value="F:3'-5'-RNA exonuclease activity"/>
    <property type="evidence" value="ECO:0007669"/>
    <property type="project" value="InterPro"/>
</dbReference>
<dbReference type="EnsemblProtists" id="PYU1_T008548">
    <property type="protein sequence ID" value="PYU1_T008548"/>
    <property type="gene ID" value="PYU1_G008532"/>
</dbReference>
<dbReference type="InterPro" id="IPR012337">
    <property type="entry name" value="RNaseH-like_sf"/>
</dbReference>
<comment type="similarity">
    <text evidence="8">Belongs to the exosome component 10/RRP6 family.</text>
</comment>
<dbReference type="SMART" id="SM00474">
    <property type="entry name" value="35EXOc"/>
    <property type="match status" value="1"/>
</dbReference>
<evidence type="ECO:0000256" key="7">
    <source>
        <dbReference type="ARBA" id="ARBA00023242"/>
    </source>
</evidence>
<keyword evidence="6" id="KW-0269">Exonuclease</keyword>
<dbReference type="GO" id="GO:0071035">
    <property type="term" value="P:nuclear polyadenylation-dependent rRNA catabolic process"/>
    <property type="evidence" value="ECO:0007669"/>
    <property type="project" value="TreeGrafter"/>
</dbReference>
<dbReference type="GO" id="GO:0071040">
    <property type="term" value="P:nuclear polyadenylation-dependent antisense transcript catabolic process"/>
    <property type="evidence" value="ECO:0007669"/>
    <property type="project" value="TreeGrafter"/>
</dbReference>
<evidence type="ECO:0000256" key="4">
    <source>
        <dbReference type="ARBA" id="ARBA00022801"/>
    </source>
</evidence>
<dbReference type="Proteomes" id="UP000019132">
    <property type="component" value="Unassembled WGS sequence"/>
</dbReference>
<comment type="subcellular location">
    <subcellularLocation>
        <location evidence="1">Nucleus</location>
    </subcellularLocation>
</comment>
<dbReference type="InterPro" id="IPR044876">
    <property type="entry name" value="HRDC_dom_sf"/>
</dbReference>
<evidence type="ECO:0000256" key="2">
    <source>
        <dbReference type="ARBA" id="ARBA00022552"/>
    </source>
</evidence>
<feature type="region of interest" description="Disordered" evidence="9">
    <location>
        <begin position="777"/>
        <end position="806"/>
    </location>
</feature>
<evidence type="ECO:0000256" key="6">
    <source>
        <dbReference type="ARBA" id="ARBA00022839"/>
    </source>
</evidence>
<dbReference type="PANTHER" id="PTHR12124">
    <property type="entry name" value="POLYMYOSITIS/SCLERODERMA AUTOANTIGEN-RELATED"/>
    <property type="match status" value="1"/>
</dbReference>
<reference evidence="12" key="2">
    <citation type="submission" date="2010-04" db="EMBL/GenBank/DDBJ databases">
        <authorList>
            <person name="Buell R."/>
            <person name="Hamilton J."/>
            <person name="Hostetler J."/>
        </authorList>
    </citation>
    <scope>NUCLEOTIDE SEQUENCE [LARGE SCALE GENOMIC DNA]</scope>
    <source>
        <strain evidence="12">DAOM:BR144</strain>
    </source>
</reference>
<evidence type="ECO:0000313" key="12">
    <source>
        <dbReference type="Proteomes" id="UP000019132"/>
    </source>
</evidence>
<dbReference type="VEuPathDB" id="FungiDB:PYU1_G008532"/>
<dbReference type="InterPro" id="IPR002562">
    <property type="entry name" value="3'-5'_exonuclease_dom"/>
</dbReference>
<evidence type="ECO:0000256" key="8">
    <source>
        <dbReference type="ARBA" id="ARBA00043957"/>
    </source>
</evidence>
<keyword evidence="4" id="KW-0378">Hydrolase</keyword>
<evidence type="ECO:0000256" key="1">
    <source>
        <dbReference type="ARBA" id="ARBA00004123"/>
    </source>
</evidence>
<dbReference type="InterPro" id="IPR002121">
    <property type="entry name" value="HRDC_dom"/>
</dbReference>
<keyword evidence="12" id="KW-1185">Reference proteome</keyword>
<keyword evidence="5" id="KW-0271">Exosome</keyword>
<dbReference type="GO" id="GO:0071044">
    <property type="term" value="P:histone mRNA catabolic process"/>
    <property type="evidence" value="ECO:0007669"/>
    <property type="project" value="TreeGrafter"/>
</dbReference>
<dbReference type="GO" id="GO:0071037">
    <property type="term" value="P:nuclear polyadenylation-dependent snRNA catabolic process"/>
    <property type="evidence" value="ECO:0007669"/>
    <property type="project" value="TreeGrafter"/>
</dbReference>
<name>K3WUA1_GLOUD</name>
<keyword evidence="2" id="KW-0698">rRNA processing</keyword>
<dbReference type="PANTHER" id="PTHR12124:SF47">
    <property type="entry name" value="EXOSOME COMPONENT 10"/>
    <property type="match status" value="1"/>
</dbReference>
<dbReference type="InterPro" id="IPR036397">
    <property type="entry name" value="RNaseH_sf"/>
</dbReference>
<dbReference type="HOGENOM" id="CLU_010129_0_1_1"/>
<dbReference type="Gene3D" id="1.10.150.80">
    <property type="entry name" value="HRDC domain"/>
    <property type="match status" value="1"/>
</dbReference>
<dbReference type="InterPro" id="IPR049559">
    <property type="entry name" value="Rrp6p-like_exo"/>
</dbReference>
<dbReference type="PROSITE" id="PS50967">
    <property type="entry name" value="HRDC"/>
    <property type="match status" value="1"/>
</dbReference>
<keyword evidence="7" id="KW-0539">Nucleus</keyword>
<evidence type="ECO:0000313" key="11">
    <source>
        <dbReference type="EnsemblProtists" id="PYU1_T008548"/>
    </source>
</evidence>